<organism evidence="3 4">
    <name type="scientific">Dyella monticola</name>
    <dbReference type="NCBI Taxonomy" id="1927958"/>
    <lineage>
        <taxon>Bacteria</taxon>
        <taxon>Pseudomonadati</taxon>
        <taxon>Pseudomonadota</taxon>
        <taxon>Gammaproteobacteria</taxon>
        <taxon>Lysobacterales</taxon>
        <taxon>Rhodanobacteraceae</taxon>
        <taxon>Dyella</taxon>
    </lineage>
</organism>
<feature type="transmembrane region" description="Helical" evidence="1">
    <location>
        <begin position="78"/>
        <end position="97"/>
    </location>
</feature>
<feature type="transmembrane region" description="Helical" evidence="1">
    <location>
        <begin position="257"/>
        <end position="279"/>
    </location>
</feature>
<evidence type="ECO:0000313" key="3">
    <source>
        <dbReference type="EMBL" id="RDS79687.1"/>
    </source>
</evidence>
<name>A0A370WUK5_9GAMM</name>
<gene>
    <name evidence="3" type="ORF">DWU98_16615</name>
</gene>
<feature type="domain" description="Acyltransferase 3" evidence="2">
    <location>
        <begin position="6"/>
        <end position="346"/>
    </location>
</feature>
<dbReference type="OrthoDB" id="9767863at2"/>
<dbReference type="Proteomes" id="UP000254258">
    <property type="component" value="Unassembled WGS sequence"/>
</dbReference>
<dbReference type="PANTHER" id="PTHR23028">
    <property type="entry name" value="ACETYLTRANSFERASE"/>
    <property type="match status" value="1"/>
</dbReference>
<dbReference type="RefSeq" id="WP_115496693.1">
    <property type="nucleotide sequence ID" value="NZ_QRBE01000011.1"/>
</dbReference>
<evidence type="ECO:0000313" key="4">
    <source>
        <dbReference type="Proteomes" id="UP000254258"/>
    </source>
</evidence>
<keyword evidence="1" id="KW-1133">Transmembrane helix</keyword>
<dbReference type="GO" id="GO:0016020">
    <property type="term" value="C:membrane"/>
    <property type="evidence" value="ECO:0007669"/>
    <property type="project" value="TreeGrafter"/>
</dbReference>
<evidence type="ECO:0000259" key="2">
    <source>
        <dbReference type="Pfam" id="PF01757"/>
    </source>
</evidence>
<proteinExistence type="predicted"/>
<keyword evidence="3" id="KW-0012">Acyltransferase</keyword>
<sequence>MERKPGLDLLRAIAILWVMPFHSYIAGYMGGGVLRWSGWMGVDLFFALSGFLIGSQVFNTLASRGGLDFVDFYLRRSFRTLPAYVVVLAVYLAWPSLREEPRMMPLWQFLTYTLNLFIDPNRGAFSHAWSLCVEEQFYLLFPLLALLLVRTGRLGRGVAVIAALVVGGMALRAWLWIHVVGPMEANGGDGDTTYLERLYYPTYARLDDLLGGVALAAARSYRTRAWAWIERNANAAWVAGVLLTGLCMWMFNGQQRFALSANVFGYPVLALAMTALVAGAASQRSVLASMSIPGAPWLAASSYSFYLTHKMVYGQLHGRFAPWVDGRGLWTVWIYMAAVLVAGAALHYLVERPCLRLREPVRRRWARRERRYMAAPIA</sequence>
<feature type="transmembrane region" description="Helical" evidence="1">
    <location>
        <begin position="12"/>
        <end position="30"/>
    </location>
</feature>
<dbReference type="GO" id="GO:0016747">
    <property type="term" value="F:acyltransferase activity, transferring groups other than amino-acyl groups"/>
    <property type="evidence" value="ECO:0007669"/>
    <property type="project" value="InterPro"/>
</dbReference>
<dbReference type="Pfam" id="PF01757">
    <property type="entry name" value="Acyl_transf_3"/>
    <property type="match status" value="1"/>
</dbReference>
<feature type="transmembrane region" description="Helical" evidence="1">
    <location>
        <begin position="36"/>
        <end position="58"/>
    </location>
</feature>
<reference evidence="3 4" key="1">
    <citation type="submission" date="2018-07" db="EMBL/GenBank/DDBJ databases">
        <title>Dyella monticola sp. nov. and Dyella psychrodurans sp. nov. isolated from monsoon evergreen broad-leaved forest soil of Dinghu Mountain, China.</title>
        <authorList>
            <person name="Gao Z."/>
            <person name="Qiu L."/>
        </authorList>
    </citation>
    <scope>NUCLEOTIDE SEQUENCE [LARGE SCALE GENOMIC DNA]</scope>
    <source>
        <strain evidence="3 4">4G-K06</strain>
    </source>
</reference>
<accession>A0A370WUK5</accession>
<keyword evidence="3" id="KW-0808">Transferase</keyword>
<keyword evidence="4" id="KW-1185">Reference proteome</keyword>
<feature type="transmembrane region" description="Helical" evidence="1">
    <location>
        <begin position="286"/>
        <end position="308"/>
    </location>
</feature>
<keyword evidence="1" id="KW-0812">Transmembrane</keyword>
<dbReference type="PANTHER" id="PTHR23028:SF53">
    <property type="entry name" value="ACYL_TRANSF_3 DOMAIN-CONTAINING PROTEIN"/>
    <property type="match status" value="1"/>
</dbReference>
<dbReference type="InterPro" id="IPR002656">
    <property type="entry name" value="Acyl_transf_3_dom"/>
</dbReference>
<feature type="transmembrane region" description="Helical" evidence="1">
    <location>
        <begin position="158"/>
        <end position="177"/>
    </location>
</feature>
<feature type="transmembrane region" description="Helical" evidence="1">
    <location>
        <begin position="328"/>
        <end position="350"/>
    </location>
</feature>
<protein>
    <submittedName>
        <fullName evidence="3">Acyltransferase</fullName>
    </submittedName>
</protein>
<comment type="caution">
    <text evidence="3">The sequence shown here is derived from an EMBL/GenBank/DDBJ whole genome shotgun (WGS) entry which is preliminary data.</text>
</comment>
<keyword evidence="1" id="KW-0472">Membrane</keyword>
<dbReference type="InterPro" id="IPR050879">
    <property type="entry name" value="Acyltransferase_3"/>
</dbReference>
<dbReference type="EMBL" id="QRBE01000011">
    <property type="protein sequence ID" value="RDS79687.1"/>
    <property type="molecule type" value="Genomic_DNA"/>
</dbReference>
<feature type="transmembrane region" description="Helical" evidence="1">
    <location>
        <begin position="233"/>
        <end position="251"/>
    </location>
</feature>
<evidence type="ECO:0000256" key="1">
    <source>
        <dbReference type="SAM" id="Phobius"/>
    </source>
</evidence>
<dbReference type="GO" id="GO:0009103">
    <property type="term" value="P:lipopolysaccharide biosynthetic process"/>
    <property type="evidence" value="ECO:0007669"/>
    <property type="project" value="TreeGrafter"/>
</dbReference>
<dbReference type="AlphaFoldDB" id="A0A370WUK5"/>